<comment type="subcellular location">
    <subcellularLocation>
        <location evidence="1">Membrane</location>
        <topology evidence="1">Multi-pass membrane protein</topology>
    </subcellularLocation>
</comment>
<dbReference type="SUPFAM" id="SSF81321">
    <property type="entry name" value="Family A G protein-coupled receptor-like"/>
    <property type="match status" value="1"/>
</dbReference>
<evidence type="ECO:0000256" key="7">
    <source>
        <dbReference type="ARBA" id="ARBA00022989"/>
    </source>
</evidence>
<evidence type="ECO:0000256" key="6">
    <source>
        <dbReference type="ARBA" id="ARBA00022925"/>
    </source>
</evidence>
<keyword evidence="3" id="KW-0600">Photoreceptor protein</keyword>
<sequence length="149" mass="16601">MILNIGLLAGEEQWMIAAIMGADMGMIFAGYMGSVALVPTVKWLWFVIGLVVYIPVVIALVRIFRQCVLDKYDMDRIELYGKVSLLTVVSWSVYPFVWLLSVGTGGLGVSAESILYALLDVTSKCFFSFMIIQMDVYESASAETQKEYV</sequence>
<keyword evidence="8" id="KW-0157">Chromophore</keyword>
<keyword evidence="10" id="KW-0675">Receptor</keyword>
<dbReference type="AlphaFoldDB" id="A0A7S4UE61"/>
<dbReference type="InterPro" id="IPR001425">
    <property type="entry name" value="Arc/bac/fun_rhodopsins"/>
</dbReference>
<comment type="similarity">
    <text evidence="2">Belongs to the archaeal/bacterial/fungal opsin family.</text>
</comment>
<accession>A0A7S4UE61</accession>
<protein>
    <recommendedName>
        <fullName evidence="13">Opsin</fullName>
    </recommendedName>
</protein>
<dbReference type="Pfam" id="PF01036">
    <property type="entry name" value="Bac_rhodopsin"/>
    <property type="match status" value="1"/>
</dbReference>
<keyword evidence="7 11" id="KW-1133">Transmembrane helix</keyword>
<keyword evidence="6" id="KW-0681">Retinal protein</keyword>
<evidence type="ECO:0000313" key="12">
    <source>
        <dbReference type="EMBL" id="CAE2341514.1"/>
    </source>
</evidence>
<keyword evidence="5 11" id="KW-0812">Transmembrane</keyword>
<evidence type="ECO:0000256" key="10">
    <source>
        <dbReference type="ARBA" id="ARBA00023170"/>
    </source>
</evidence>
<organism evidence="12">
    <name type="scientific">Guillardia theta</name>
    <name type="common">Cryptophyte</name>
    <name type="synonym">Cryptomonas phi</name>
    <dbReference type="NCBI Taxonomy" id="55529"/>
    <lineage>
        <taxon>Eukaryota</taxon>
        <taxon>Cryptophyceae</taxon>
        <taxon>Pyrenomonadales</taxon>
        <taxon>Geminigeraceae</taxon>
        <taxon>Guillardia</taxon>
    </lineage>
</organism>
<evidence type="ECO:0000256" key="1">
    <source>
        <dbReference type="ARBA" id="ARBA00004141"/>
    </source>
</evidence>
<feature type="transmembrane region" description="Helical" evidence="11">
    <location>
        <begin position="14"/>
        <end position="37"/>
    </location>
</feature>
<evidence type="ECO:0000256" key="9">
    <source>
        <dbReference type="ARBA" id="ARBA00023136"/>
    </source>
</evidence>
<evidence type="ECO:0000256" key="11">
    <source>
        <dbReference type="SAM" id="Phobius"/>
    </source>
</evidence>
<evidence type="ECO:0000256" key="5">
    <source>
        <dbReference type="ARBA" id="ARBA00022692"/>
    </source>
</evidence>
<keyword evidence="4" id="KW-0716">Sensory transduction</keyword>
<dbReference type="SMART" id="SM01021">
    <property type="entry name" value="Bac_rhodopsin"/>
    <property type="match status" value="1"/>
</dbReference>
<dbReference type="PANTHER" id="PTHR28286">
    <property type="match status" value="1"/>
</dbReference>
<dbReference type="PRINTS" id="PR00251">
    <property type="entry name" value="BACTRLOPSIN"/>
</dbReference>
<dbReference type="GO" id="GO:0009881">
    <property type="term" value="F:photoreceptor activity"/>
    <property type="evidence" value="ECO:0007669"/>
    <property type="project" value="UniProtKB-KW"/>
</dbReference>
<proteinExistence type="inferred from homology"/>
<dbReference type="EMBL" id="HBKN01050667">
    <property type="protein sequence ID" value="CAE2341514.1"/>
    <property type="molecule type" value="Transcribed_RNA"/>
</dbReference>
<feature type="transmembrane region" description="Helical" evidence="11">
    <location>
        <begin position="43"/>
        <end position="64"/>
    </location>
</feature>
<evidence type="ECO:0000256" key="4">
    <source>
        <dbReference type="ARBA" id="ARBA00022606"/>
    </source>
</evidence>
<name>A0A7S4UE61_GUITH</name>
<dbReference type="GO" id="GO:0007602">
    <property type="term" value="P:phototransduction"/>
    <property type="evidence" value="ECO:0007669"/>
    <property type="project" value="UniProtKB-KW"/>
</dbReference>
<dbReference type="Gene3D" id="1.20.1070.10">
    <property type="entry name" value="Rhodopsin 7-helix transmembrane proteins"/>
    <property type="match status" value="1"/>
</dbReference>
<evidence type="ECO:0008006" key="13">
    <source>
        <dbReference type="Google" id="ProtNLM"/>
    </source>
</evidence>
<evidence type="ECO:0000256" key="3">
    <source>
        <dbReference type="ARBA" id="ARBA00022543"/>
    </source>
</evidence>
<evidence type="ECO:0000256" key="2">
    <source>
        <dbReference type="ARBA" id="ARBA00008130"/>
    </source>
</evidence>
<gene>
    <name evidence="12" type="ORF">GTHE00462_LOCUS39510</name>
</gene>
<dbReference type="PANTHER" id="PTHR28286:SF2">
    <property type="entry name" value="BACTERIORHODOPSIN _OPSIN, NOPA (EUROFUNG)"/>
    <property type="match status" value="1"/>
</dbReference>
<evidence type="ECO:0000256" key="8">
    <source>
        <dbReference type="ARBA" id="ARBA00022991"/>
    </source>
</evidence>
<dbReference type="GO" id="GO:0016020">
    <property type="term" value="C:membrane"/>
    <property type="evidence" value="ECO:0007669"/>
    <property type="project" value="UniProtKB-SubCell"/>
</dbReference>
<reference evidence="12" key="1">
    <citation type="submission" date="2021-01" db="EMBL/GenBank/DDBJ databases">
        <authorList>
            <person name="Corre E."/>
            <person name="Pelletier E."/>
            <person name="Niang G."/>
            <person name="Scheremetjew M."/>
            <person name="Finn R."/>
            <person name="Kale V."/>
            <person name="Holt S."/>
            <person name="Cochrane G."/>
            <person name="Meng A."/>
            <person name="Brown T."/>
            <person name="Cohen L."/>
        </authorList>
    </citation>
    <scope>NUCLEOTIDE SEQUENCE</scope>
    <source>
        <strain evidence="12">CCMP 2712</strain>
    </source>
</reference>
<keyword evidence="9 11" id="KW-0472">Membrane</keyword>